<evidence type="ECO:0000313" key="9">
    <source>
        <dbReference type="Proteomes" id="UP000054558"/>
    </source>
</evidence>
<keyword evidence="2" id="KW-0479">Metal-binding</keyword>
<name>A0A1Y1IKH5_KLENI</name>
<dbReference type="AlphaFoldDB" id="A0A1Y1IKH5"/>
<evidence type="ECO:0000256" key="5">
    <source>
        <dbReference type="PROSITE-ProRule" id="PRU00449"/>
    </source>
</evidence>
<dbReference type="Proteomes" id="UP000054558">
    <property type="component" value="Unassembled WGS sequence"/>
</dbReference>
<feature type="compositionally biased region" description="Basic and acidic residues" evidence="6">
    <location>
        <begin position="93"/>
        <end position="109"/>
    </location>
</feature>
<dbReference type="SMART" id="SM00154">
    <property type="entry name" value="ZnF_AN1"/>
    <property type="match status" value="1"/>
</dbReference>
<evidence type="ECO:0000259" key="7">
    <source>
        <dbReference type="PROSITE" id="PS51039"/>
    </source>
</evidence>
<accession>A0A1Y1IKH5</accession>
<dbReference type="EMBL" id="DF237688">
    <property type="protein sequence ID" value="GAQ91183.1"/>
    <property type="molecule type" value="Genomic_DNA"/>
</dbReference>
<sequence>MSTGLPGAGNGDDLDVVLQELQIDNSVCADKSCKKNVILLGQVCKLCKLKFCLTHGLPEAHGCGADAKKAARKEWLKTDGNTKPQGSAQGSSKDWHRPYLAKKLKDQVDQKSFGRRKGAPEGKPKK</sequence>
<evidence type="ECO:0000256" key="1">
    <source>
        <dbReference type="ARBA" id="ARBA00003732"/>
    </source>
</evidence>
<feature type="region of interest" description="Disordered" evidence="6">
    <location>
        <begin position="74"/>
        <end position="126"/>
    </location>
</feature>
<feature type="domain" description="AN1-type" evidence="7">
    <location>
        <begin position="22"/>
        <end position="71"/>
    </location>
</feature>
<evidence type="ECO:0000313" key="8">
    <source>
        <dbReference type="EMBL" id="GAQ91183.1"/>
    </source>
</evidence>
<keyword evidence="9" id="KW-1185">Reference proteome</keyword>
<gene>
    <name evidence="8" type="ORF">KFL_007390070</name>
</gene>
<feature type="compositionally biased region" description="Polar residues" evidence="6">
    <location>
        <begin position="79"/>
        <end position="92"/>
    </location>
</feature>
<dbReference type="SUPFAM" id="SSF118310">
    <property type="entry name" value="AN1-like Zinc finger"/>
    <property type="match status" value="1"/>
</dbReference>
<reference evidence="8 9" key="1">
    <citation type="journal article" date="2014" name="Nat. Commun.">
        <title>Klebsormidium flaccidum genome reveals primary factors for plant terrestrial adaptation.</title>
        <authorList>
            <person name="Hori K."/>
            <person name="Maruyama F."/>
            <person name="Fujisawa T."/>
            <person name="Togashi T."/>
            <person name="Yamamoto N."/>
            <person name="Seo M."/>
            <person name="Sato S."/>
            <person name="Yamada T."/>
            <person name="Mori H."/>
            <person name="Tajima N."/>
            <person name="Moriyama T."/>
            <person name="Ikeuchi M."/>
            <person name="Watanabe M."/>
            <person name="Wada H."/>
            <person name="Kobayashi K."/>
            <person name="Saito M."/>
            <person name="Masuda T."/>
            <person name="Sasaki-Sekimoto Y."/>
            <person name="Mashiguchi K."/>
            <person name="Awai K."/>
            <person name="Shimojima M."/>
            <person name="Masuda S."/>
            <person name="Iwai M."/>
            <person name="Nobusawa T."/>
            <person name="Narise T."/>
            <person name="Kondo S."/>
            <person name="Saito H."/>
            <person name="Sato R."/>
            <person name="Murakawa M."/>
            <person name="Ihara Y."/>
            <person name="Oshima-Yamada Y."/>
            <person name="Ohtaka K."/>
            <person name="Satoh M."/>
            <person name="Sonobe K."/>
            <person name="Ishii M."/>
            <person name="Ohtani R."/>
            <person name="Kanamori-Sato M."/>
            <person name="Honoki R."/>
            <person name="Miyazaki D."/>
            <person name="Mochizuki H."/>
            <person name="Umetsu J."/>
            <person name="Higashi K."/>
            <person name="Shibata D."/>
            <person name="Kamiya Y."/>
            <person name="Sato N."/>
            <person name="Nakamura Y."/>
            <person name="Tabata S."/>
            <person name="Ida S."/>
            <person name="Kurokawa K."/>
            <person name="Ohta H."/>
        </authorList>
    </citation>
    <scope>NUCLEOTIDE SEQUENCE [LARGE SCALE GENOMIC DNA]</scope>
    <source>
        <strain evidence="8 9">NIES-2285</strain>
    </source>
</reference>
<comment type="function">
    <text evidence="1">May be involved in environmental stress response.</text>
</comment>
<organism evidence="8 9">
    <name type="scientific">Klebsormidium nitens</name>
    <name type="common">Green alga</name>
    <name type="synonym">Ulothrix nitens</name>
    <dbReference type="NCBI Taxonomy" id="105231"/>
    <lineage>
        <taxon>Eukaryota</taxon>
        <taxon>Viridiplantae</taxon>
        <taxon>Streptophyta</taxon>
        <taxon>Klebsormidiophyceae</taxon>
        <taxon>Klebsormidiales</taxon>
        <taxon>Klebsormidiaceae</taxon>
        <taxon>Klebsormidium</taxon>
    </lineage>
</organism>
<dbReference type="InterPro" id="IPR035896">
    <property type="entry name" value="AN1-like_Znf"/>
</dbReference>
<dbReference type="Pfam" id="PF01428">
    <property type="entry name" value="zf-AN1"/>
    <property type="match status" value="1"/>
</dbReference>
<dbReference type="PROSITE" id="PS51039">
    <property type="entry name" value="ZF_AN1"/>
    <property type="match status" value="1"/>
</dbReference>
<evidence type="ECO:0000256" key="6">
    <source>
        <dbReference type="SAM" id="MobiDB-lite"/>
    </source>
</evidence>
<protein>
    <recommendedName>
        <fullName evidence="7">AN1-type domain-containing protein</fullName>
    </recommendedName>
</protein>
<keyword evidence="4" id="KW-0862">Zinc</keyword>
<dbReference type="InterPro" id="IPR000058">
    <property type="entry name" value="Znf_AN1"/>
</dbReference>
<dbReference type="OrthoDB" id="6513042at2759"/>
<dbReference type="Gene3D" id="4.10.1110.10">
    <property type="entry name" value="AN1-like Zinc finger"/>
    <property type="match status" value="1"/>
</dbReference>
<keyword evidence="3 5" id="KW-0863">Zinc-finger</keyword>
<evidence type="ECO:0000256" key="2">
    <source>
        <dbReference type="ARBA" id="ARBA00022723"/>
    </source>
</evidence>
<evidence type="ECO:0000256" key="3">
    <source>
        <dbReference type="ARBA" id="ARBA00022771"/>
    </source>
</evidence>
<dbReference type="GO" id="GO:0008270">
    <property type="term" value="F:zinc ion binding"/>
    <property type="evidence" value="ECO:0007669"/>
    <property type="project" value="UniProtKB-KW"/>
</dbReference>
<proteinExistence type="predicted"/>
<evidence type="ECO:0000256" key="4">
    <source>
        <dbReference type="ARBA" id="ARBA00022833"/>
    </source>
</evidence>